<reference evidence="3" key="1">
    <citation type="journal article" date="2019" name="Int. J. Syst. Evol. Microbiol.">
        <title>The Global Catalogue of Microorganisms (GCM) 10K type strain sequencing project: providing services to taxonomists for standard genome sequencing and annotation.</title>
        <authorList>
            <consortium name="The Broad Institute Genomics Platform"/>
            <consortium name="The Broad Institute Genome Sequencing Center for Infectious Disease"/>
            <person name="Wu L."/>
            <person name="Ma J."/>
        </authorList>
    </citation>
    <scope>NUCLEOTIDE SEQUENCE [LARGE SCALE GENOMIC DNA]</scope>
    <source>
        <strain evidence="3">CGMCC 4.7246</strain>
    </source>
</reference>
<keyword evidence="3" id="KW-1185">Reference proteome</keyword>
<organism evidence="2 3">
    <name type="scientific">Saccharothrix lopnurensis</name>
    <dbReference type="NCBI Taxonomy" id="1670621"/>
    <lineage>
        <taxon>Bacteria</taxon>
        <taxon>Bacillati</taxon>
        <taxon>Actinomycetota</taxon>
        <taxon>Actinomycetes</taxon>
        <taxon>Pseudonocardiales</taxon>
        <taxon>Pseudonocardiaceae</taxon>
        <taxon>Saccharothrix</taxon>
    </lineage>
</organism>
<comment type="caution">
    <text evidence="2">The sequence shown here is derived from an EMBL/GenBank/DDBJ whole genome shotgun (WGS) entry which is preliminary data.</text>
</comment>
<evidence type="ECO:0000313" key="3">
    <source>
        <dbReference type="Proteomes" id="UP001596220"/>
    </source>
</evidence>
<evidence type="ECO:0000256" key="1">
    <source>
        <dbReference type="SAM" id="MobiDB-lite"/>
    </source>
</evidence>
<evidence type="ECO:0000313" key="2">
    <source>
        <dbReference type="EMBL" id="MFC6087699.1"/>
    </source>
</evidence>
<dbReference type="EMBL" id="JBHSQO010000001">
    <property type="protein sequence ID" value="MFC6087699.1"/>
    <property type="molecule type" value="Genomic_DNA"/>
</dbReference>
<gene>
    <name evidence="2" type="ORF">ACFP3R_00270</name>
</gene>
<dbReference type="RefSeq" id="WP_380631539.1">
    <property type="nucleotide sequence ID" value="NZ_JBHSQO010000001.1"/>
</dbReference>
<accession>A0ABW1NWJ1</accession>
<feature type="region of interest" description="Disordered" evidence="1">
    <location>
        <begin position="49"/>
        <end position="89"/>
    </location>
</feature>
<sequence length="117" mass="12707">MEFVPGALPFVRQSASPRRRSRSASSRAGGPSLEWSLFRFAACTSAAEATGAAHETIPTGNDLDPHGNKTLRTHEIHPCGKPGERTPLSRTTVDAVLPGQDHAKFRLMTKTRNRRCG</sequence>
<feature type="compositionally biased region" description="Basic and acidic residues" evidence="1">
    <location>
        <begin position="63"/>
        <end position="84"/>
    </location>
</feature>
<feature type="region of interest" description="Disordered" evidence="1">
    <location>
        <begin position="1"/>
        <end position="31"/>
    </location>
</feature>
<proteinExistence type="predicted"/>
<name>A0ABW1NWJ1_9PSEU</name>
<protein>
    <submittedName>
        <fullName evidence="2">Uncharacterized protein</fullName>
    </submittedName>
</protein>
<dbReference type="Proteomes" id="UP001596220">
    <property type="component" value="Unassembled WGS sequence"/>
</dbReference>